<gene>
    <name evidence="3" type="ORF">Poly41_36520</name>
</gene>
<comment type="caution">
    <text evidence="3">The sequence shown here is derived from an EMBL/GenBank/DDBJ whole genome shotgun (WGS) entry which is preliminary data.</text>
</comment>
<dbReference type="OrthoDB" id="284726at2"/>
<dbReference type="Proteomes" id="UP000319143">
    <property type="component" value="Unassembled WGS sequence"/>
</dbReference>
<sequence length="220" mass="23002">MEPETNVNPYAPTVLDSSTTVIESLPTVPRLVTTCSVVFNTIVMVMVSGGLFGVTVVGFSLLSVLFMLSGSEIPEFFASMFMGAGLAFVFGALFAAFAALPVVPACAWISVWRAPSGGPWTPRSIRLFGSCAGGLSGFACLAVPGLLAGESESLLFALLPAVFAAISVPLLLHRFARRCQIALDQQASDEHIESTLHPLSPGNSASPFLPPVDSPPSELT</sequence>
<dbReference type="EMBL" id="SJPV01000006">
    <property type="protein sequence ID" value="TWU35901.1"/>
    <property type="molecule type" value="Genomic_DNA"/>
</dbReference>
<keyword evidence="2" id="KW-0472">Membrane</keyword>
<evidence type="ECO:0000313" key="3">
    <source>
        <dbReference type="EMBL" id="TWU35901.1"/>
    </source>
</evidence>
<name>A0A5C6DJY1_9BACT</name>
<accession>A0A5C6DJY1</accession>
<feature type="transmembrane region" description="Helical" evidence="2">
    <location>
        <begin position="124"/>
        <end position="147"/>
    </location>
</feature>
<keyword evidence="2" id="KW-1133">Transmembrane helix</keyword>
<evidence type="ECO:0000313" key="4">
    <source>
        <dbReference type="Proteomes" id="UP000319143"/>
    </source>
</evidence>
<evidence type="ECO:0000256" key="1">
    <source>
        <dbReference type="SAM" id="MobiDB-lite"/>
    </source>
</evidence>
<dbReference type="RefSeq" id="WP_146527975.1">
    <property type="nucleotide sequence ID" value="NZ_SJPV01000006.1"/>
</dbReference>
<keyword evidence="4" id="KW-1185">Reference proteome</keyword>
<dbReference type="AlphaFoldDB" id="A0A5C6DJY1"/>
<reference evidence="3 4" key="1">
    <citation type="submission" date="2019-02" db="EMBL/GenBank/DDBJ databases">
        <title>Deep-cultivation of Planctomycetes and their phenomic and genomic characterization uncovers novel biology.</title>
        <authorList>
            <person name="Wiegand S."/>
            <person name="Jogler M."/>
            <person name="Boedeker C."/>
            <person name="Pinto D."/>
            <person name="Vollmers J."/>
            <person name="Rivas-Marin E."/>
            <person name="Kohn T."/>
            <person name="Peeters S.H."/>
            <person name="Heuer A."/>
            <person name="Rast P."/>
            <person name="Oberbeckmann S."/>
            <person name="Bunk B."/>
            <person name="Jeske O."/>
            <person name="Meyerdierks A."/>
            <person name="Storesund J.E."/>
            <person name="Kallscheuer N."/>
            <person name="Luecker S."/>
            <person name="Lage O.M."/>
            <person name="Pohl T."/>
            <person name="Merkel B.J."/>
            <person name="Hornburger P."/>
            <person name="Mueller R.-W."/>
            <person name="Bruemmer F."/>
            <person name="Labrenz M."/>
            <person name="Spormann A.M."/>
            <person name="Op Den Camp H."/>
            <person name="Overmann J."/>
            <person name="Amann R."/>
            <person name="Jetten M.S.M."/>
            <person name="Mascher T."/>
            <person name="Medema M.H."/>
            <person name="Devos D.P."/>
            <person name="Kaster A.-K."/>
            <person name="Ovreas L."/>
            <person name="Rohde M."/>
            <person name="Galperin M.Y."/>
            <person name="Jogler C."/>
        </authorList>
    </citation>
    <scope>NUCLEOTIDE SEQUENCE [LARGE SCALE GENOMIC DNA]</scope>
    <source>
        <strain evidence="3 4">Poly41</strain>
    </source>
</reference>
<feature type="transmembrane region" description="Helical" evidence="2">
    <location>
        <begin position="37"/>
        <end position="66"/>
    </location>
</feature>
<feature type="transmembrane region" description="Helical" evidence="2">
    <location>
        <begin position="153"/>
        <end position="172"/>
    </location>
</feature>
<evidence type="ECO:0000256" key="2">
    <source>
        <dbReference type="SAM" id="Phobius"/>
    </source>
</evidence>
<keyword evidence="2" id="KW-0812">Transmembrane</keyword>
<proteinExistence type="predicted"/>
<feature type="transmembrane region" description="Helical" evidence="2">
    <location>
        <begin position="86"/>
        <end position="112"/>
    </location>
</feature>
<feature type="region of interest" description="Disordered" evidence="1">
    <location>
        <begin position="194"/>
        <end position="220"/>
    </location>
</feature>
<organism evidence="3 4">
    <name type="scientific">Novipirellula artificiosorum</name>
    <dbReference type="NCBI Taxonomy" id="2528016"/>
    <lineage>
        <taxon>Bacteria</taxon>
        <taxon>Pseudomonadati</taxon>
        <taxon>Planctomycetota</taxon>
        <taxon>Planctomycetia</taxon>
        <taxon>Pirellulales</taxon>
        <taxon>Pirellulaceae</taxon>
        <taxon>Novipirellula</taxon>
    </lineage>
</organism>
<protein>
    <submittedName>
        <fullName evidence="3">Uncharacterized protein</fullName>
    </submittedName>
</protein>